<keyword evidence="4 5" id="KW-0472">Membrane</keyword>
<evidence type="ECO:0000256" key="4">
    <source>
        <dbReference type="ARBA" id="ARBA00023136"/>
    </source>
</evidence>
<dbReference type="GO" id="GO:0016020">
    <property type="term" value="C:membrane"/>
    <property type="evidence" value="ECO:0007669"/>
    <property type="project" value="UniProtKB-SubCell"/>
</dbReference>
<dbReference type="SUPFAM" id="SSF81321">
    <property type="entry name" value="Family A G protein-coupled receptor-like"/>
    <property type="match status" value="1"/>
</dbReference>
<dbReference type="Gene3D" id="1.20.1070.10">
    <property type="entry name" value="Rhodopsin 7-helix transmembrane proteins"/>
    <property type="match status" value="1"/>
</dbReference>
<dbReference type="InterPro" id="IPR017452">
    <property type="entry name" value="GPCR_Rhodpsn_7TM"/>
</dbReference>
<sequence>MPTPGSIIPGKNAIRFETTSGLPLAAMSAGDSVTLLTQLVQALFHTAPKQGLPTYLLSGTCKIDLYLMHSTSAFSVWCWLVLSILRYTAVFHPIKYRTIWRQPRNAIKALACFCFMFESWILFFVVYSEDGRACVEQPTIPHRNLKAAHLLDIVLFYAVPSLLRIFFDGIVLFQCYSPFPTTVMTSFYERRYAFSVPPQIRRYSFSPDYDSSHDVRQGAMSCQQGMSMAILGTDSFLKKRQQHLKKKTAMVMRSIVISVLNLALNLPSHILRTWQTIDDDGVDPKIISILEPICQIMYFSQFMCNAFYLSTSIYETSGTPRGTVVVNGGRHVSRCVSNDDET</sequence>
<feature type="transmembrane region" description="Helical" evidence="5">
    <location>
        <begin position="248"/>
        <end position="266"/>
    </location>
</feature>
<organism evidence="9">
    <name type="scientific">Nippostrongylus brasiliensis</name>
    <name type="common">Rat hookworm</name>
    <dbReference type="NCBI Taxonomy" id="27835"/>
    <lineage>
        <taxon>Eukaryota</taxon>
        <taxon>Metazoa</taxon>
        <taxon>Ecdysozoa</taxon>
        <taxon>Nematoda</taxon>
        <taxon>Chromadorea</taxon>
        <taxon>Rhabditida</taxon>
        <taxon>Rhabditina</taxon>
        <taxon>Rhabditomorpha</taxon>
        <taxon>Strongyloidea</taxon>
        <taxon>Heligmosomidae</taxon>
        <taxon>Nippostrongylus</taxon>
    </lineage>
</organism>
<evidence type="ECO:0000256" key="3">
    <source>
        <dbReference type="ARBA" id="ARBA00022989"/>
    </source>
</evidence>
<evidence type="ECO:0000313" key="9">
    <source>
        <dbReference type="WBParaSite" id="NBR_0000664601-mRNA-1"/>
    </source>
</evidence>
<reference evidence="7 8" key="2">
    <citation type="submission" date="2018-11" db="EMBL/GenBank/DDBJ databases">
        <authorList>
            <consortium name="Pathogen Informatics"/>
        </authorList>
    </citation>
    <scope>NUCLEOTIDE SEQUENCE [LARGE SCALE GENOMIC DNA]</scope>
</reference>
<comment type="subcellular location">
    <subcellularLocation>
        <location evidence="1">Membrane</location>
    </subcellularLocation>
</comment>
<dbReference type="InterPro" id="IPR000276">
    <property type="entry name" value="GPCR_Rhodpsn"/>
</dbReference>
<dbReference type="GO" id="GO:0004930">
    <property type="term" value="F:G protein-coupled receptor activity"/>
    <property type="evidence" value="ECO:0007669"/>
    <property type="project" value="InterPro"/>
</dbReference>
<evidence type="ECO:0000313" key="7">
    <source>
        <dbReference type="EMBL" id="VDL70236.1"/>
    </source>
</evidence>
<dbReference type="AlphaFoldDB" id="A0A158QXD2"/>
<evidence type="ECO:0000313" key="8">
    <source>
        <dbReference type="Proteomes" id="UP000271162"/>
    </source>
</evidence>
<name>A0A158QXD2_NIPBR</name>
<protein>
    <submittedName>
        <fullName evidence="9">Probable G-protein coupled receptor (inferred by orthology to a C. elegans protein)</fullName>
    </submittedName>
</protein>
<feature type="transmembrane region" description="Helical" evidence="5">
    <location>
        <begin position="106"/>
        <end position="127"/>
    </location>
</feature>
<dbReference type="Proteomes" id="UP000271162">
    <property type="component" value="Unassembled WGS sequence"/>
</dbReference>
<dbReference type="EMBL" id="UYSL01019818">
    <property type="protein sequence ID" value="VDL70236.1"/>
    <property type="molecule type" value="Genomic_DNA"/>
</dbReference>
<evidence type="ECO:0000256" key="1">
    <source>
        <dbReference type="ARBA" id="ARBA00004370"/>
    </source>
</evidence>
<dbReference type="OMA" id="KTAMVMR"/>
<evidence type="ECO:0000256" key="5">
    <source>
        <dbReference type="SAM" id="Phobius"/>
    </source>
</evidence>
<dbReference type="Pfam" id="PF00001">
    <property type="entry name" value="7tm_1"/>
    <property type="match status" value="1"/>
</dbReference>
<keyword evidence="2 5" id="KW-0812">Transmembrane</keyword>
<dbReference type="PANTHER" id="PTHR24224:SF37">
    <property type="entry name" value="G-PROTEIN COUPLED RECEPTORS FAMILY 1 PROFILE DOMAIN-CONTAINING PROTEIN"/>
    <property type="match status" value="1"/>
</dbReference>
<feature type="transmembrane region" description="Helical" evidence="5">
    <location>
        <begin position="147"/>
        <end position="167"/>
    </location>
</feature>
<feature type="domain" description="G-protein coupled receptors family 1 profile" evidence="6">
    <location>
        <begin position="1"/>
        <end position="126"/>
    </location>
</feature>
<keyword evidence="3 5" id="KW-1133">Transmembrane helix</keyword>
<keyword evidence="8" id="KW-1185">Reference proteome</keyword>
<dbReference type="InterPro" id="IPR052665">
    <property type="entry name" value="Neuropeptide-GPCR"/>
</dbReference>
<evidence type="ECO:0000256" key="2">
    <source>
        <dbReference type="ARBA" id="ARBA00022692"/>
    </source>
</evidence>
<gene>
    <name evidence="7" type="ORF">NBR_LOCUS6647</name>
</gene>
<reference evidence="9" key="1">
    <citation type="submission" date="2016-04" db="UniProtKB">
        <authorList>
            <consortium name="WormBaseParasite"/>
        </authorList>
    </citation>
    <scope>IDENTIFICATION</scope>
</reference>
<accession>A0A158QXD2</accession>
<dbReference type="PANTHER" id="PTHR24224">
    <property type="entry name" value="CARDIOACCELERATORY PEPTIDE RECEPTOR-RELATED"/>
    <property type="match status" value="1"/>
</dbReference>
<feature type="transmembrane region" description="Helical" evidence="5">
    <location>
        <begin position="74"/>
        <end position="94"/>
    </location>
</feature>
<evidence type="ECO:0000259" key="6">
    <source>
        <dbReference type="PROSITE" id="PS50262"/>
    </source>
</evidence>
<proteinExistence type="predicted"/>
<dbReference type="PROSITE" id="PS50262">
    <property type="entry name" value="G_PROTEIN_RECEP_F1_2"/>
    <property type="match status" value="1"/>
</dbReference>
<dbReference type="WBParaSite" id="NBR_0000664601-mRNA-1">
    <property type="protein sequence ID" value="NBR_0000664601-mRNA-1"/>
    <property type="gene ID" value="NBR_0000664601"/>
</dbReference>